<evidence type="ECO:0000256" key="1">
    <source>
        <dbReference type="SAM" id="MobiDB-lite"/>
    </source>
</evidence>
<name>A0A1X6MLE4_9APHY</name>
<feature type="region of interest" description="Disordered" evidence="1">
    <location>
        <begin position="240"/>
        <end position="259"/>
    </location>
</feature>
<gene>
    <name evidence="2" type="ORF">POSPLADRAFT_1157947</name>
</gene>
<protein>
    <submittedName>
        <fullName evidence="2">Uncharacterized protein</fullName>
    </submittedName>
</protein>
<reference evidence="2 3" key="1">
    <citation type="submission" date="2017-04" db="EMBL/GenBank/DDBJ databases">
        <title>Genome Sequence of the Model Brown-Rot Fungus Postia placenta SB12.</title>
        <authorList>
            <consortium name="DOE Joint Genome Institute"/>
            <person name="Gaskell J."/>
            <person name="Kersten P."/>
            <person name="Larrondo L.F."/>
            <person name="Canessa P."/>
            <person name="Martinez D."/>
            <person name="Hibbett D."/>
            <person name="Schmoll M."/>
            <person name="Kubicek C.P."/>
            <person name="Martinez A.T."/>
            <person name="Yadav J."/>
            <person name="Master E."/>
            <person name="Magnuson J.K."/>
            <person name="James T."/>
            <person name="Yaver D."/>
            <person name="Berka R."/>
            <person name="Labutti K."/>
            <person name="Lipzen A."/>
            <person name="Aerts A."/>
            <person name="Barry K."/>
            <person name="Henrissat B."/>
            <person name="Blanchette R."/>
            <person name="Grigoriev I."/>
            <person name="Cullen D."/>
        </authorList>
    </citation>
    <scope>NUCLEOTIDE SEQUENCE [LARGE SCALE GENOMIC DNA]</scope>
    <source>
        <strain evidence="2 3">MAD-698-R-SB12</strain>
    </source>
</reference>
<keyword evidence="3" id="KW-1185">Reference proteome</keyword>
<dbReference type="RefSeq" id="XP_024333697.1">
    <property type="nucleotide sequence ID" value="XM_024487256.1"/>
</dbReference>
<sequence length="752" mass="82121">HWIYTAIALLRRRPGASDVSSWSRRGGIRTRKPDDGYALKAQCDRRSAAAVNRGDDTGAPRGTDPALFSSSLALCFSSLHSCPLPPRVTRHLHVLGLRLFKYTACLFVLVNLRQRPLSWHFHVLSTLIALRLKSHLLRLRLLLNSHHVEQRAKAQWLAALPPVGKSPFDVTVAWEGWESNPQDYINGQTSIPASPLEPGRTCPERREGLNGQTFVSRDISRLGPQIAERRIIDLAAIAEEMSPSPTPEPQPELPTSTKRRSDILEQRRVDLTTLATAFSRTPTPDPLPESSLPHTHPVLDINASAATGSLRPLPAERPPSASFHETLAGRSLDHQRASALAIPASPRSSTYPESLSTMPPASGLQALAIAATFARLSSLPRSEDWYFTSDHQTTPSERRSSSPIALAPVSHTRNERYQAGRSPDPGAGLALRQGARFDFQPSRATSPVTKDVVYTFNTFAGYPDSCKVVETIKFAGEIVSRAELALKVRKSVDKAVRLCRGVYTVLVTNPATEPLTNSRPMDDAEPFNGSIPFTGLDALVAGGPKPLAVGCRKCAIAFAIMASVNNCTQGIVFQQNTNSIMRQPGFQPQAPIVFACGKDKTPVQLFGTRTPEVGDLLRATEPLRHNRDGPSIRISVHLLGYSEYGFVFKDIPIEGLTRLDLASVVQDVTRRVIQQRGYCRADAVTIPARREELRWGAEAVIAPAEESLDGVGDHLCDMFFTHQFSHQAAGELTTPGPFHSATSLGNAPRSVS</sequence>
<dbReference type="OrthoDB" id="10279381at2759"/>
<dbReference type="AlphaFoldDB" id="A0A1X6MLE4"/>
<proteinExistence type="predicted"/>
<feature type="non-terminal residue" evidence="2">
    <location>
        <position position="1"/>
    </location>
</feature>
<dbReference type="GeneID" id="36332205"/>
<organism evidence="2 3">
    <name type="scientific">Postia placenta MAD-698-R-SB12</name>
    <dbReference type="NCBI Taxonomy" id="670580"/>
    <lineage>
        <taxon>Eukaryota</taxon>
        <taxon>Fungi</taxon>
        <taxon>Dikarya</taxon>
        <taxon>Basidiomycota</taxon>
        <taxon>Agaricomycotina</taxon>
        <taxon>Agaricomycetes</taxon>
        <taxon>Polyporales</taxon>
        <taxon>Adustoporiaceae</taxon>
        <taxon>Rhodonia</taxon>
    </lineage>
</organism>
<accession>A0A1X6MLE4</accession>
<dbReference type="EMBL" id="KZ110610">
    <property type="protein sequence ID" value="OSX56903.1"/>
    <property type="molecule type" value="Genomic_DNA"/>
</dbReference>
<evidence type="ECO:0000313" key="3">
    <source>
        <dbReference type="Proteomes" id="UP000194127"/>
    </source>
</evidence>
<dbReference type="Proteomes" id="UP000194127">
    <property type="component" value="Unassembled WGS sequence"/>
</dbReference>
<feature type="region of interest" description="Disordered" evidence="1">
    <location>
        <begin position="387"/>
        <end position="428"/>
    </location>
</feature>
<evidence type="ECO:0000313" key="2">
    <source>
        <dbReference type="EMBL" id="OSX56903.1"/>
    </source>
</evidence>